<keyword evidence="3" id="KW-1003">Cell membrane</keyword>
<evidence type="ECO:0000256" key="4">
    <source>
        <dbReference type="ARBA" id="ARBA00022692"/>
    </source>
</evidence>
<dbReference type="Proteomes" id="UP000784064">
    <property type="component" value="Unassembled WGS sequence"/>
</dbReference>
<sequence>MKTAPTLLNRALEWTRKFDFIAPLSIRLYLLPTLYTGAHAKVTGFSGVVDWFGASAANGGLGLPFPTLMASLAAGTEVAGVICLALGLFTRVISVPLLVLMTVAGLSVHWSHGWAAIADKTTEASLRMDGLMAWLAHDFPGRFNYVTELGDPVILNNGIEFTVTFLLMILVLFFHGAGRYVSADYWLARKFPRVWPA</sequence>
<reference evidence="10" key="1">
    <citation type="submission" date="2021-01" db="EMBL/GenBank/DDBJ databases">
        <title>Stenotrophomonas maltophilia.</title>
        <authorList>
            <person name="Yu Y."/>
        </authorList>
    </citation>
    <scope>NUCLEOTIDE SEQUENCE [LARGE SCALE GENOMIC DNA]</scope>
    <source>
        <strain evidence="10">As-6</strain>
    </source>
</reference>
<comment type="subcellular location">
    <subcellularLocation>
        <location evidence="1">Cell membrane</location>
        <topology evidence="1">Multi-pass membrane protein</topology>
    </subcellularLocation>
</comment>
<comment type="similarity">
    <text evidence="2">Belongs to the DoxX family.</text>
</comment>
<evidence type="ECO:0000313" key="11">
    <source>
        <dbReference type="Proteomes" id="UP000784064"/>
    </source>
</evidence>
<keyword evidence="10" id="KW-1185">Reference proteome</keyword>
<keyword evidence="6 7" id="KW-0472">Membrane</keyword>
<dbReference type="Proteomes" id="UP000749453">
    <property type="component" value="Unassembled WGS sequence"/>
</dbReference>
<protein>
    <submittedName>
        <fullName evidence="8">DoxX family protein</fullName>
    </submittedName>
</protein>
<dbReference type="EMBL" id="JAFFTA010000020">
    <property type="protein sequence ID" value="MBM9914543.1"/>
    <property type="molecule type" value="Genomic_DNA"/>
</dbReference>
<evidence type="ECO:0000256" key="7">
    <source>
        <dbReference type="SAM" id="Phobius"/>
    </source>
</evidence>
<evidence type="ECO:0000313" key="9">
    <source>
        <dbReference type="EMBL" id="MBM9938672.1"/>
    </source>
</evidence>
<feature type="transmembrane region" description="Helical" evidence="7">
    <location>
        <begin position="161"/>
        <end position="181"/>
    </location>
</feature>
<dbReference type="PANTHER" id="PTHR33452:SF19">
    <property type="entry name" value="DOXX FAMILY PROTEIN"/>
    <property type="match status" value="1"/>
</dbReference>
<organism evidence="8 11">
    <name type="scientific">Stenotrophomonas lactitubi</name>
    <dbReference type="NCBI Taxonomy" id="2045214"/>
    <lineage>
        <taxon>Bacteria</taxon>
        <taxon>Pseudomonadati</taxon>
        <taxon>Pseudomonadota</taxon>
        <taxon>Gammaproteobacteria</taxon>
        <taxon>Lysobacterales</taxon>
        <taxon>Lysobacteraceae</taxon>
        <taxon>Stenotrophomonas</taxon>
    </lineage>
</organism>
<dbReference type="EMBL" id="JAFFTB010000018">
    <property type="protein sequence ID" value="MBM9938672.1"/>
    <property type="molecule type" value="Genomic_DNA"/>
</dbReference>
<keyword evidence="4 7" id="KW-0812">Transmembrane</keyword>
<dbReference type="Pfam" id="PF07681">
    <property type="entry name" value="DoxX"/>
    <property type="match status" value="1"/>
</dbReference>
<dbReference type="AlphaFoldDB" id="A0AAW4GJB7"/>
<feature type="transmembrane region" description="Helical" evidence="7">
    <location>
        <begin position="97"/>
        <end position="117"/>
    </location>
</feature>
<gene>
    <name evidence="8" type="ORF">JJW18_13810</name>
    <name evidence="9" type="ORF">JJW19_11005</name>
</gene>
<evidence type="ECO:0000256" key="6">
    <source>
        <dbReference type="ARBA" id="ARBA00023136"/>
    </source>
</evidence>
<keyword evidence="5 7" id="KW-1133">Transmembrane helix</keyword>
<evidence type="ECO:0000313" key="10">
    <source>
        <dbReference type="Proteomes" id="UP000749453"/>
    </source>
</evidence>
<evidence type="ECO:0000256" key="5">
    <source>
        <dbReference type="ARBA" id="ARBA00022989"/>
    </source>
</evidence>
<evidence type="ECO:0000256" key="2">
    <source>
        <dbReference type="ARBA" id="ARBA00006679"/>
    </source>
</evidence>
<feature type="transmembrane region" description="Helical" evidence="7">
    <location>
        <begin position="68"/>
        <end position="90"/>
    </location>
</feature>
<reference evidence="8" key="2">
    <citation type="submission" date="2021-01" db="EMBL/GenBank/DDBJ databases">
        <authorList>
            <person name="Yu Y."/>
        </authorList>
    </citation>
    <scope>NUCLEOTIDE SEQUENCE</scope>
    <source>
        <strain evidence="8">As-5</strain>
        <strain evidence="9">As-6</strain>
    </source>
</reference>
<name>A0AAW4GJB7_9GAMM</name>
<evidence type="ECO:0000256" key="1">
    <source>
        <dbReference type="ARBA" id="ARBA00004651"/>
    </source>
</evidence>
<dbReference type="RefSeq" id="WP_205405428.1">
    <property type="nucleotide sequence ID" value="NZ_JAFFTA010000020.1"/>
</dbReference>
<accession>A0AAW4GJB7</accession>
<comment type="caution">
    <text evidence="8">The sequence shown here is derived from an EMBL/GenBank/DDBJ whole genome shotgun (WGS) entry which is preliminary data.</text>
</comment>
<dbReference type="InterPro" id="IPR032808">
    <property type="entry name" value="DoxX"/>
</dbReference>
<dbReference type="PANTHER" id="PTHR33452">
    <property type="entry name" value="OXIDOREDUCTASE CATD-RELATED"/>
    <property type="match status" value="1"/>
</dbReference>
<dbReference type="InterPro" id="IPR051907">
    <property type="entry name" value="DoxX-like_oxidoreductase"/>
</dbReference>
<evidence type="ECO:0000256" key="3">
    <source>
        <dbReference type="ARBA" id="ARBA00022475"/>
    </source>
</evidence>
<evidence type="ECO:0000313" key="8">
    <source>
        <dbReference type="EMBL" id="MBM9914543.1"/>
    </source>
</evidence>
<dbReference type="GO" id="GO:0005886">
    <property type="term" value="C:plasma membrane"/>
    <property type="evidence" value="ECO:0007669"/>
    <property type="project" value="UniProtKB-SubCell"/>
</dbReference>
<proteinExistence type="inferred from homology"/>